<organism evidence="6 7">
    <name type="scientific">Sphaerisporangium melleum</name>
    <dbReference type="NCBI Taxonomy" id="321316"/>
    <lineage>
        <taxon>Bacteria</taxon>
        <taxon>Bacillati</taxon>
        <taxon>Actinomycetota</taxon>
        <taxon>Actinomycetes</taxon>
        <taxon>Streptosporangiales</taxon>
        <taxon>Streptosporangiaceae</taxon>
        <taxon>Sphaerisporangium</taxon>
    </lineage>
</organism>
<evidence type="ECO:0000313" key="6">
    <source>
        <dbReference type="EMBL" id="GGK81934.1"/>
    </source>
</evidence>
<feature type="domain" description="Solute-binding protein family 3/N-terminal" evidence="5">
    <location>
        <begin position="38"/>
        <end position="273"/>
    </location>
</feature>
<dbReference type="PANTHER" id="PTHR30024:SF47">
    <property type="entry name" value="TAURINE-BINDING PERIPLASMIC PROTEIN"/>
    <property type="match status" value="1"/>
</dbReference>
<protein>
    <submittedName>
        <fullName evidence="6">Sulfonate ABC transporter substrate-binding protein</fullName>
    </submittedName>
</protein>
<dbReference type="RefSeq" id="WP_189163215.1">
    <property type="nucleotide sequence ID" value="NZ_BMNT01000012.1"/>
</dbReference>
<dbReference type="Pfam" id="PF09084">
    <property type="entry name" value="NMT1"/>
    <property type="match status" value="1"/>
</dbReference>
<accession>A0A917VIB1</accession>
<keyword evidence="3 4" id="KW-0732">Signal</keyword>
<dbReference type="EMBL" id="BMNT01000012">
    <property type="protein sequence ID" value="GGK81934.1"/>
    <property type="molecule type" value="Genomic_DNA"/>
</dbReference>
<name>A0A917VIB1_9ACTN</name>
<dbReference type="InterPro" id="IPR015168">
    <property type="entry name" value="SsuA/THI5"/>
</dbReference>
<evidence type="ECO:0000256" key="1">
    <source>
        <dbReference type="ARBA" id="ARBA00004418"/>
    </source>
</evidence>
<dbReference type="PROSITE" id="PS51257">
    <property type="entry name" value="PROKAR_LIPOPROTEIN"/>
    <property type="match status" value="1"/>
</dbReference>
<reference evidence="6" key="1">
    <citation type="journal article" date="2014" name="Int. J. Syst. Evol. Microbiol.">
        <title>Complete genome sequence of Corynebacterium casei LMG S-19264T (=DSM 44701T), isolated from a smear-ripened cheese.</title>
        <authorList>
            <consortium name="US DOE Joint Genome Institute (JGI-PGF)"/>
            <person name="Walter F."/>
            <person name="Albersmeier A."/>
            <person name="Kalinowski J."/>
            <person name="Ruckert C."/>
        </authorList>
    </citation>
    <scope>NUCLEOTIDE SEQUENCE</scope>
    <source>
        <strain evidence="6">JCM 13064</strain>
    </source>
</reference>
<evidence type="ECO:0000259" key="5">
    <source>
        <dbReference type="SMART" id="SM00062"/>
    </source>
</evidence>
<dbReference type="SMART" id="SM00062">
    <property type="entry name" value="PBPb"/>
    <property type="match status" value="1"/>
</dbReference>
<gene>
    <name evidence="6" type="primary">ssuA</name>
    <name evidence="6" type="ORF">GCM10007964_25750</name>
</gene>
<sequence length="328" mass="34757">MKLHRATALSLLVVAVVAAASCGRGTPTPAAPGVEKATIVVGAMPNPDSAPLHMAVQRGYFAQQGLTVKIREIQSGTAALVPLQGGGLDFTLGNYVSTYAAQSQGAGPFLLVEDAYEAAPGTFLLMVPPKSPIKGLTDLRGKRIAVASVRSIVTLAVDNALETAGMSEQDVQFVSMPFPDMLSQLMNERVDAAVLIEPFISQFQKDFGGREVWDLMSGSMGNFPIAAWTTTVRFAKQYPNTTAAFQRAMARAQNDASWSHKAVVDILPTFTKIPSTVAEHITMGNFPVNLSVTRAQRVADVMAEHGYLDKPLDVKAILAAQPTAGGAS</sequence>
<dbReference type="AlphaFoldDB" id="A0A917VIB1"/>
<feature type="chain" id="PRO_5039519806" evidence="4">
    <location>
        <begin position="21"/>
        <end position="328"/>
    </location>
</feature>
<dbReference type="SUPFAM" id="SSF53850">
    <property type="entry name" value="Periplasmic binding protein-like II"/>
    <property type="match status" value="1"/>
</dbReference>
<evidence type="ECO:0000313" key="7">
    <source>
        <dbReference type="Proteomes" id="UP000645217"/>
    </source>
</evidence>
<evidence type="ECO:0000256" key="2">
    <source>
        <dbReference type="ARBA" id="ARBA00010742"/>
    </source>
</evidence>
<dbReference type="GO" id="GO:0042597">
    <property type="term" value="C:periplasmic space"/>
    <property type="evidence" value="ECO:0007669"/>
    <property type="project" value="UniProtKB-SubCell"/>
</dbReference>
<comment type="similarity">
    <text evidence="2">Belongs to the bacterial solute-binding protein SsuA/TauA family.</text>
</comment>
<keyword evidence="7" id="KW-1185">Reference proteome</keyword>
<proteinExistence type="inferred from homology"/>
<feature type="signal peptide" evidence="4">
    <location>
        <begin position="1"/>
        <end position="20"/>
    </location>
</feature>
<dbReference type="Proteomes" id="UP000645217">
    <property type="component" value="Unassembled WGS sequence"/>
</dbReference>
<comment type="caution">
    <text evidence="6">The sequence shown here is derived from an EMBL/GenBank/DDBJ whole genome shotgun (WGS) entry which is preliminary data.</text>
</comment>
<dbReference type="InterPro" id="IPR001638">
    <property type="entry name" value="Solute-binding_3/MltF_N"/>
</dbReference>
<reference evidence="6" key="2">
    <citation type="submission" date="2020-09" db="EMBL/GenBank/DDBJ databases">
        <authorList>
            <person name="Sun Q."/>
            <person name="Ohkuma M."/>
        </authorList>
    </citation>
    <scope>NUCLEOTIDE SEQUENCE</scope>
    <source>
        <strain evidence="6">JCM 13064</strain>
    </source>
</reference>
<evidence type="ECO:0000256" key="4">
    <source>
        <dbReference type="SAM" id="SignalP"/>
    </source>
</evidence>
<comment type="subcellular location">
    <subcellularLocation>
        <location evidence="1">Periplasm</location>
    </subcellularLocation>
</comment>
<dbReference type="Gene3D" id="3.40.190.10">
    <property type="entry name" value="Periplasmic binding protein-like II"/>
    <property type="match status" value="2"/>
</dbReference>
<dbReference type="PANTHER" id="PTHR30024">
    <property type="entry name" value="ALIPHATIC SULFONATES-BINDING PROTEIN-RELATED"/>
    <property type="match status" value="1"/>
</dbReference>
<evidence type="ECO:0000256" key="3">
    <source>
        <dbReference type="ARBA" id="ARBA00022729"/>
    </source>
</evidence>